<keyword evidence="4" id="KW-0472">Membrane</keyword>
<evidence type="ECO:0000313" key="10">
    <source>
        <dbReference type="Proteomes" id="UP001501692"/>
    </source>
</evidence>
<dbReference type="Gene3D" id="1.25.40.390">
    <property type="match status" value="1"/>
</dbReference>
<comment type="similarity">
    <text evidence="2">Belongs to the SusD family.</text>
</comment>
<evidence type="ECO:0000256" key="4">
    <source>
        <dbReference type="ARBA" id="ARBA00023136"/>
    </source>
</evidence>
<dbReference type="Proteomes" id="UP001501692">
    <property type="component" value="Unassembled WGS sequence"/>
</dbReference>
<keyword evidence="3 6" id="KW-0732">Signal</keyword>
<evidence type="ECO:0000259" key="8">
    <source>
        <dbReference type="Pfam" id="PF14322"/>
    </source>
</evidence>
<keyword evidence="5" id="KW-0998">Cell outer membrane</keyword>
<proteinExistence type="inferred from homology"/>
<evidence type="ECO:0000256" key="1">
    <source>
        <dbReference type="ARBA" id="ARBA00004442"/>
    </source>
</evidence>
<evidence type="ECO:0000256" key="3">
    <source>
        <dbReference type="ARBA" id="ARBA00022729"/>
    </source>
</evidence>
<evidence type="ECO:0000313" key="9">
    <source>
        <dbReference type="EMBL" id="GAA4965597.1"/>
    </source>
</evidence>
<dbReference type="InterPro" id="IPR011990">
    <property type="entry name" value="TPR-like_helical_dom_sf"/>
</dbReference>
<dbReference type="RefSeq" id="WP_345166101.1">
    <property type="nucleotide sequence ID" value="NZ_BAABJK010000004.1"/>
</dbReference>
<sequence length="514" mass="57888">MKKISNYFLGFAVLFALLLIAACDEDVPVENTNALNPEIFFESRSQVEAAVNSAYNQFQTLYQRVGYVFPDAISDEVVASGDPNFAPYNRFEFNATLDNIALYWTACFNGVGACNFVIGNEDRMRANTEGSDFSNEDIDNALGQAYYLRALYYYHLVKRFGGVPLKIDVLTATEDQPRATADQVYNQIIADLQMSTSLTSPKGATETGRVTKEAAYAMLGKVYLHRQLYPEAQDAFSNVINHSLLPIEEYRDNFSETGEHNDESMFEIGYNGEVGTEAERWAQTGIGTSEVTFRSQDYTGWANARPSTKVIEEFEEDDPRLDLAILQDEDNTYGPGDAFQFPCPGCVGGPVWYKFSQLYDEQNVSQNSGVNVRIMRYADVVLMQAEVEMNLGNNDVAVDFLNEIRDRAGMPRYGTATMDARGFPVNTRDQIFRAIVHERFVELCGEQVRFDDLVRWNLDDQELSIFPDANFNNPDPSLQVIRNYDPSVHRVMPIPQNEIDANTQMSAGDQNPGY</sequence>
<feature type="domain" description="RagB/SusD" evidence="7">
    <location>
        <begin position="263"/>
        <end position="514"/>
    </location>
</feature>
<dbReference type="InterPro" id="IPR033985">
    <property type="entry name" value="SusD-like_N"/>
</dbReference>
<feature type="chain" id="PRO_5046574704" evidence="6">
    <location>
        <begin position="22"/>
        <end position="514"/>
    </location>
</feature>
<name>A0ABP9HAD6_9FLAO</name>
<comment type="caution">
    <text evidence="9">The sequence shown here is derived from an EMBL/GenBank/DDBJ whole genome shotgun (WGS) entry which is preliminary data.</text>
</comment>
<comment type="subcellular location">
    <subcellularLocation>
        <location evidence="1">Cell outer membrane</location>
    </subcellularLocation>
</comment>
<dbReference type="Pfam" id="PF14322">
    <property type="entry name" value="SusD-like_3"/>
    <property type="match status" value="1"/>
</dbReference>
<reference evidence="10" key="1">
    <citation type="journal article" date="2019" name="Int. J. Syst. Evol. Microbiol.">
        <title>The Global Catalogue of Microorganisms (GCM) 10K type strain sequencing project: providing services to taxonomists for standard genome sequencing and annotation.</title>
        <authorList>
            <consortium name="The Broad Institute Genomics Platform"/>
            <consortium name="The Broad Institute Genome Sequencing Center for Infectious Disease"/>
            <person name="Wu L."/>
            <person name="Ma J."/>
        </authorList>
    </citation>
    <scope>NUCLEOTIDE SEQUENCE [LARGE SCALE GENOMIC DNA]</scope>
    <source>
        <strain evidence="10">JCM 18287</strain>
    </source>
</reference>
<feature type="domain" description="SusD-like N-terminal" evidence="8">
    <location>
        <begin position="41"/>
        <end position="224"/>
    </location>
</feature>
<dbReference type="EMBL" id="BAABJK010000004">
    <property type="protein sequence ID" value="GAA4965597.1"/>
    <property type="molecule type" value="Genomic_DNA"/>
</dbReference>
<evidence type="ECO:0000256" key="2">
    <source>
        <dbReference type="ARBA" id="ARBA00006275"/>
    </source>
</evidence>
<organism evidence="9 10">
    <name type="scientific">Algibacter aquimarinus</name>
    <dbReference type="NCBI Taxonomy" id="1136748"/>
    <lineage>
        <taxon>Bacteria</taxon>
        <taxon>Pseudomonadati</taxon>
        <taxon>Bacteroidota</taxon>
        <taxon>Flavobacteriia</taxon>
        <taxon>Flavobacteriales</taxon>
        <taxon>Flavobacteriaceae</taxon>
        <taxon>Algibacter</taxon>
    </lineage>
</organism>
<feature type="signal peptide" evidence="6">
    <location>
        <begin position="1"/>
        <end position="21"/>
    </location>
</feature>
<dbReference type="CDD" id="cd08977">
    <property type="entry name" value="SusD"/>
    <property type="match status" value="1"/>
</dbReference>
<gene>
    <name evidence="9" type="ORF">GCM10023315_13380</name>
</gene>
<evidence type="ECO:0000256" key="5">
    <source>
        <dbReference type="ARBA" id="ARBA00023237"/>
    </source>
</evidence>
<dbReference type="InterPro" id="IPR012944">
    <property type="entry name" value="SusD_RagB_dom"/>
</dbReference>
<dbReference type="SUPFAM" id="SSF48452">
    <property type="entry name" value="TPR-like"/>
    <property type="match status" value="1"/>
</dbReference>
<accession>A0ABP9HAD6</accession>
<evidence type="ECO:0000259" key="7">
    <source>
        <dbReference type="Pfam" id="PF07980"/>
    </source>
</evidence>
<dbReference type="PROSITE" id="PS51257">
    <property type="entry name" value="PROKAR_LIPOPROTEIN"/>
    <property type="match status" value="1"/>
</dbReference>
<dbReference type="Pfam" id="PF07980">
    <property type="entry name" value="SusD_RagB"/>
    <property type="match status" value="1"/>
</dbReference>
<evidence type="ECO:0000256" key="6">
    <source>
        <dbReference type="SAM" id="SignalP"/>
    </source>
</evidence>
<protein>
    <submittedName>
        <fullName evidence="9">RagB/SusD family nutrient uptake outer membrane protein</fullName>
    </submittedName>
</protein>
<keyword evidence="10" id="KW-1185">Reference proteome</keyword>